<accession>A0A3E0TLM8</accession>
<comment type="caution">
    <text evidence="1">The sequence shown here is derived from an EMBL/GenBank/DDBJ whole genome shotgun (WGS) entry which is preliminary data.</text>
</comment>
<dbReference type="AlphaFoldDB" id="A0A3E0TLM8"/>
<evidence type="ECO:0000313" key="2">
    <source>
        <dbReference type="Proteomes" id="UP000256478"/>
    </source>
</evidence>
<sequence>MEVQSAFNSGLQGFANANQRLNETATNIVDATTVTEQERNASEDQAIQAGLAGEPEPNLTEEVVNLRVAEFQARASAEVIQTADETLGTLLDVTA</sequence>
<dbReference type="OrthoDB" id="5588953at2"/>
<reference evidence="1 2" key="1">
    <citation type="submission" date="2018-08" db="EMBL/GenBank/DDBJ databases">
        <title>Thalassotalea euphylliae genome.</title>
        <authorList>
            <person name="Summers S."/>
            <person name="Rice S.A."/>
            <person name="Freckelton M.L."/>
            <person name="Nedved B.T."/>
            <person name="Hadfield M.G."/>
        </authorList>
    </citation>
    <scope>NUCLEOTIDE SEQUENCE [LARGE SCALE GENOMIC DNA]</scope>
    <source>
        <strain evidence="1 2">H1</strain>
    </source>
</reference>
<organism evidence="1 2">
    <name type="scientific">Thalassotalea euphylliae</name>
    <dbReference type="NCBI Taxonomy" id="1655234"/>
    <lineage>
        <taxon>Bacteria</taxon>
        <taxon>Pseudomonadati</taxon>
        <taxon>Pseudomonadota</taxon>
        <taxon>Gammaproteobacteria</taxon>
        <taxon>Alteromonadales</taxon>
        <taxon>Colwelliaceae</taxon>
        <taxon>Thalassotalea</taxon>
    </lineage>
</organism>
<gene>
    <name evidence="1" type="ORF">DXX93_00845</name>
</gene>
<dbReference type="Proteomes" id="UP000256478">
    <property type="component" value="Unassembled WGS sequence"/>
</dbReference>
<dbReference type="EMBL" id="QUOU01000001">
    <property type="protein sequence ID" value="REL25247.1"/>
    <property type="molecule type" value="Genomic_DNA"/>
</dbReference>
<evidence type="ECO:0008006" key="3">
    <source>
        <dbReference type="Google" id="ProtNLM"/>
    </source>
</evidence>
<dbReference type="RefSeq" id="WP_116006410.1">
    <property type="nucleotide sequence ID" value="NZ_QUOU01000001.1"/>
</dbReference>
<name>A0A3E0TLM8_9GAMM</name>
<protein>
    <recommendedName>
        <fullName evidence="3">Flagellar biosynthesis protein FlgE</fullName>
    </recommendedName>
</protein>
<proteinExistence type="predicted"/>
<evidence type="ECO:0000313" key="1">
    <source>
        <dbReference type="EMBL" id="REL25247.1"/>
    </source>
</evidence>